<evidence type="ECO:0000256" key="9">
    <source>
        <dbReference type="ARBA" id="ARBA00023002"/>
    </source>
</evidence>
<keyword evidence="10 12" id="KW-0408">Iron</keyword>
<sequence>MTRSADRTAIPVADMTRDGLGTRPLQRTMDLAREHGPLFVRRYGERDALFACSLDLVTELADEERFAKAVGPALEHVREFAGDGLFTAYNDEPNWAKAHDILLPAFAMGSLRTYHPTMLRVARRLIASWDAALADGRPVEVAEDMTRMTLDTIGLAGFGYDFGSFGRDEEHPFVAAMVRCLAHTQGLLARRPDDGLDHPAQDAAFRADADYLAGVVDEVIDARRASGETGTDDLLGLMLQAPHRVSGETLDPANIRNQVITFLIAGHETTSGALSFALYHLLKNPAVLRRARDEVDALWGDAADPEPAFEDVGRLTYVRQVLCEALRLWPTAAVFGRTARADTELGGGRLTMRAGDTAFVLTPMLHRDPVWGDNVELFDPDRFAPEREAALPPHAFKPFGTGERACIGRQFALHEAVMLLGLLIHRYRFLDHTGYQLLIRETLTFKPEGFTLELARRTERATASGPADSVSVPDEATALATRVVPGTELTVLHGSNLGSCRELAGQLADLGTELGCEVSVAPLDAYADGTLPRTSPVVIVAASYNGRPTDDAAAFVSWLEGEHAAADGVRYAVLGVGDRNWAATYQRVPTLVDDRLAALGGERLLPRGEADAGGDLAGGVRRFATALRHALLARYGDRDNAGTTGESVSGPPHTVAVLSGGPLDALARRHEVVPMTVVESRELVDMAHPLGRSKRFVRLALPEGVTYRTGDHLAVLPVNDPDGVERAARLLGADPDAVLSVHAHRPSRGALPVDRPLSVRELLTHHLELTAPATAEQIAVLADHNPCPPERLALKERQPGPDSVLDLIERHPALVGALDWPTVLELLPALRPRHYSVSSSPAGSPRHVDLMVSLLRAPHRSGEGTYEGAGSAWLNRVRAGDTVFARVAPCREAFRVRTDVPAIMVAAGTGLAPFRGAVADRVALRAAGSQLPPALLYFGCDHPDVDLLHGDELRAAEETGAVGLRPAFSHAPRDGRRYVQHRVAAEAREVWELLEAGAVVYVCGDATRLAPGVRKAFTQVHAECATDGGDPAAWLDSLVAQGRYVEDVYAAG</sequence>
<evidence type="ECO:0000256" key="5">
    <source>
        <dbReference type="ARBA" id="ARBA00022643"/>
    </source>
</evidence>
<dbReference type="InterPro" id="IPR001433">
    <property type="entry name" value="OxRdtase_FAD/NAD-bd"/>
</dbReference>
<evidence type="ECO:0000256" key="10">
    <source>
        <dbReference type="ARBA" id="ARBA00023004"/>
    </source>
</evidence>
<dbReference type="Pfam" id="PF00667">
    <property type="entry name" value="FAD_binding_1"/>
    <property type="match status" value="1"/>
</dbReference>
<comment type="catalytic activity">
    <reaction evidence="12">
        <text>2 oxidized [cytochrome P450] + NADPH = 2 reduced [cytochrome P450] + NADP(+) + H(+)</text>
        <dbReference type="Rhea" id="RHEA:24040"/>
        <dbReference type="Rhea" id="RHEA-COMP:14627"/>
        <dbReference type="Rhea" id="RHEA-COMP:14628"/>
        <dbReference type="ChEBI" id="CHEBI:15378"/>
        <dbReference type="ChEBI" id="CHEBI:55376"/>
        <dbReference type="ChEBI" id="CHEBI:57783"/>
        <dbReference type="ChEBI" id="CHEBI:58349"/>
        <dbReference type="ChEBI" id="CHEBI:60344"/>
        <dbReference type="EC" id="1.6.2.4"/>
    </reaction>
</comment>
<dbReference type="CDD" id="cd06206">
    <property type="entry name" value="bifunctional_CYPOR"/>
    <property type="match status" value="1"/>
</dbReference>
<proteinExistence type="inferred from homology"/>
<feature type="domain" description="Flavodoxin-like" evidence="13">
    <location>
        <begin position="489"/>
        <end position="628"/>
    </location>
</feature>
<dbReference type="InterPro" id="IPR008254">
    <property type="entry name" value="Flavodoxin/NO_synth"/>
</dbReference>
<evidence type="ECO:0000256" key="7">
    <source>
        <dbReference type="ARBA" id="ARBA00022827"/>
    </source>
</evidence>
<dbReference type="PRINTS" id="PR00385">
    <property type="entry name" value="P450"/>
</dbReference>
<dbReference type="SUPFAM" id="SSF52343">
    <property type="entry name" value="Ferredoxin reductase-like, C-terminal NADP-linked domain"/>
    <property type="match status" value="1"/>
</dbReference>
<keyword evidence="4 12" id="KW-0285">Flavoprotein</keyword>
<dbReference type="InterPro" id="IPR003097">
    <property type="entry name" value="CysJ-like_FAD-binding"/>
</dbReference>
<keyword evidence="11 12" id="KW-0503">Monooxygenase</keyword>
<evidence type="ECO:0000256" key="4">
    <source>
        <dbReference type="ARBA" id="ARBA00022630"/>
    </source>
</evidence>
<keyword evidence="12" id="KW-0249">Electron transport</keyword>
<dbReference type="InterPro" id="IPR017938">
    <property type="entry name" value="Riboflavin_synthase-like_b-brl"/>
</dbReference>
<evidence type="ECO:0000256" key="11">
    <source>
        <dbReference type="ARBA" id="ARBA00023033"/>
    </source>
</evidence>
<organism evidence="15 16">
    <name type="scientific">Streptantibioticus parmotrematis</name>
    <dbReference type="NCBI Taxonomy" id="2873249"/>
    <lineage>
        <taxon>Bacteria</taxon>
        <taxon>Bacillati</taxon>
        <taxon>Actinomycetota</taxon>
        <taxon>Actinomycetes</taxon>
        <taxon>Kitasatosporales</taxon>
        <taxon>Streptomycetaceae</taxon>
        <taxon>Streptantibioticus</taxon>
    </lineage>
</organism>
<reference evidence="15 16" key="1">
    <citation type="submission" date="2021-08" db="EMBL/GenBank/DDBJ databases">
        <title>Streptomyces sp. PTM05 isolated from lichen.</title>
        <authorList>
            <person name="Somphong A."/>
            <person name="Phongsopitanun W."/>
            <person name="Tanasupawat S."/>
        </authorList>
    </citation>
    <scope>NUCLEOTIDE SEQUENCE [LARGE SCALE GENOMIC DNA]</scope>
    <source>
        <strain evidence="15 16">Ptm05</strain>
    </source>
</reference>
<dbReference type="Gene3D" id="3.40.50.80">
    <property type="entry name" value="Nucleotide-binding domain of ferredoxin-NADP reductase (FNR) module"/>
    <property type="match status" value="1"/>
</dbReference>
<evidence type="ECO:0000259" key="14">
    <source>
        <dbReference type="PROSITE" id="PS51384"/>
    </source>
</evidence>
<dbReference type="Gene3D" id="2.40.30.10">
    <property type="entry name" value="Translation factors"/>
    <property type="match status" value="2"/>
</dbReference>
<keyword evidence="2 12" id="KW-0813">Transport</keyword>
<comment type="catalytic activity">
    <reaction evidence="12">
        <text>an organic molecule + reduced [NADPH--hemoprotein reductase] + O2 = an alcohol + oxidized [NADPH--hemoprotein reductase] + H2O + H(+)</text>
        <dbReference type="Rhea" id="RHEA:17149"/>
        <dbReference type="Rhea" id="RHEA-COMP:11964"/>
        <dbReference type="Rhea" id="RHEA-COMP:11965"/>
        <dbReference type="ChEBI" id="CHEBI:15377"/>
        <dbReference type="ChEBI" id="CHEBI:15378"/>
        <dbReference type="ChEBI" id="CHEBI:15379"/>
        <dbReference type="ChEBI" id="CHEBI:30879"/>
        <dbReference type="ChEBI" id="CHEBI:57618"/>
        <dbReference type="ChEBI" id="CHEBI:58210"/>
        <dbReference type="ChEBI" id="CHEBI:142491"/>
        <dbReference type="EC" id="1.14.14.1"/>
    </reaction>
</comment>
<evidence type="ECO:0000256" key="12">
    <source>
        <dbReference type="PIRNR" id="PIRNR000209"/>
    </source>
</evidence>
<dbReference type="InterPro" id="IPR039261">
    <property type="entry name" value="FNR_nucleotide-bd"/>
</dbReference>
<accession>A0ABS7QVR9</accession>
<evidence type="ECO:0000256" key="8">
    <source>
        <dbReference type="ARBA" id="ARBA00022857"/>
    </source>
</evidence>
<dbReference type="PANTHER" id="PTHR19384:SF17">
    <property type="entry name" value="NADPH--CYTOCHROME P450 REDUCTASE"/>
    <property type="match status" value="1"/>
</dbReference>
<dbReference type="Proteomes" id="UP001198565">
    <property type="component" value="Unassembled WGS sequence"/>
</dbReference>
<dbReference type="Gene3D" id="3.40.50.360">
    <property type="match status" value="1"/>
</dbReference>
<keyword evidence="6 12" id="KW-0479">Metal-binding</keyword>
<evidence type="ECO:0000259" key="13">
    <source>
        <dbReference type="PROSITE" id="PS50902"/>
    </source>
</evidence>
<protein>
    <recommendedName>
        <fullName evidence="12">Bifunctional cytochrome P450/NADPH--P450 reductase</fullName>
    </recommendedName>
    <domain>
        <recommendedName>
            <fullName evidence="12">Cytochrome P450</fullName>
            <ecNumber evidence="12">1.14.14.1</ecNumber>
        </recommendedName>
    </domain>
    <domain>
        <recommendedName>
            <fullName evidence="12">NADPH--cytochrome P450 reductase</fullName>
            <ecNumber evidence="12">1.6.2.4</ecNumber>
        </recommendedName>
    </domain>
</protein>
<dbReference type="Pfam" id="PF00175">
    <property type="entry name" value="NAD_binding_1"/>
    <property type="match status" value="1"/>
</dbReference>
<evidence type="ECO:0000313" key="16">
    <source>
        <dbReference type="Proteomes" id="UP001198565"/>
    </source>
</evidence>
<keyword evidence="9 12" id="KW-0560">Oxidoreductase</keyword>
<evidence type="ECO:0000256" key="3">
    <source>
        <dbReference type="ARBA" id="ARBA00022617"/>
    </source>
</evidence>
<evidence type="ECO:0000256" key="2">
    <source>
        <dbReference type="ARBA" id="ARBA00022448"/>
    </source>
</evidence>
<dbReference type="InterPro" id="IPR036396">
    <property type="entry name" value="Cyt_P450_sf"/>
</dbReference>
<dbReference type="EC" id="1.14.14.1" evidence="12"/>
<dbReference type="RefSeq" id="WP_222977556.1">
    <property type="nucleotide sequence ID" value="NZ_JAINVZ010000007.1"/>
</dbReference>
<evidence type="ECO:0000256" key="1">
    <source>
        <dbReference type="ARBA" id="ARBA00010018"/>
    </source>
</evidence>
<dbReference type="PRINTS" id="PR00463">
    <property type="entry name" value="EP450I"/>
</dbReference>
<dbReference type="InterPro" id="IPR029039">
    <property type="entry name" value="Flavoprotein-like_sf"/>
</dbReference>
<dbReference type="InterPro" id="IPR017927">
    <property type="entry name" value="FAD-bd_FR_type"/>
</dbReference>
<dbReference type="InterPro" id="IPR023206">
    <property type="entry name" value="Bifunctional_P450_P450_red"/>
</dbReference>
<dbReference type="SUPFAM" id="SSF52218">
    <property type="entry name" value="Flavoproteins"/>
    <property type="match status" value="1"/>
</dbReference>
<dbReference type="CDD" id="cd11068">
    <property type="entry name" value="CYP120A1"/>
    <property type="match status" value="1"/>
</dbReference>
<keyword evidence="7 12" id="KW-0274">FAD</keyword>
<dbReference type="Gene3D" id="1.10.630.10">
    <property type="entry name" value="Cytochrome P450"/>
    <property type="match status" value="1"/>
</dbReference>
<dbReference type="SUPFAM" id="SSF48264">
    <property type="entry name" value="Cytochrome P450"/>
    <property type="match status" value="1"/>
</dbReference>
<dbReference type="Gene3D" id="1.20.990.10">
    <property type="entry name" value="NADPH-cytochrome p450 Reductase, Chain A, domain 3"/>
    <property type="match status" value="1"/>
</dbReference>
<comment type="caution">
    <text evidence="15">The sequence shown here is derived from an EMBL/GenBank/DDBJ whole genome shotgun (WGS) entry which is preliminary data.</text>
</comment>
<comment type="cofactor">
    <cofactor evidence="12">
        <name>FAD</name>
        <dbReference type="ChEBI" id="CHEBI:57692"/>
    </cofactor>
    <cofactor evidence="12">
        <name>FMN</name>
        <dbReference type="ChEBI" id="CHEBI:58210"/>
    </cofactor>
</comment>
<keyword evidence="5 12" id="KW-0288">FMN</keyword>
<dbReference type="EC" id="1.6.2.4" evidence="12"/>
<gene>
    <name evidence="15" type="ORF">K7472_13630</name>
</gene>
<dbReference type="SUPFAM" id="SSF63380">
    <property type="entry name" value="Riboflavin synthase domain-like"/>
    <property type="match status" value="1"/>
</dbReference>
<name>A0ABS7QVR9_9ACTN</name>
<dbReference type="EMBL" id="JAINVZ010000007">
    <property type="protein sequence ID" value="MBY8885887.1"/>
    <property type="molecule type" value="Genomic_DNA"/>
</dbReference>
<dbReference type="InterPro" id="IPR002401">
    <property type="entry name" value="Cyt_P450_E_grp-I"/>
</dbReference>
<dbReference type="Pfam" id="PF00258">
    <property type="entry name" value="Flavodoxin_1"/>
    <property type="match status" value="1"/>
</dbReference>
<evidence type="ECO:0000313" key="15">
    <source>
        <dbReference type="EMBL" id="MBY8885887.1"/>
    </source>
</evidence>
<keyword evidence="8 12" id="KW-0521">NADP</keyword>
<feature type="domain" description="FAD-binding FR-type" evidence="14">
    <location>
        <begin position="670"/>
        <end position="897"/>
    </location>
</feature>
<evidence type="ECO:0000256" key="6">
    <source>
        <dbReference type="ARBA" id="ARBA00022723"/>
    </source>
</evidence>
<dbReference type="PROSITE" id="PS51384">
    <property type="entry name" value="FAD_FR"/>
    <property type="match status" value="1"/>
</dbReference>
<dbReference type="PANTHER" id="PTHR19384">
    <property type="entry name" value="NITRIC OXIDE SYNTHASE-RELATED"/>
    <property type="match status" value="1"/>
</dbReference>
<dbReference type="InterPro" id="IPR001128">
    <property type="entry name" value="Cyt_P450"/>
</dbReference>
<comment type="cofactor">
    <cofactor evidence="12">
        <name>heme</name>
        <dbReference type="ChEBI" id="CHEBI:30413"/>
    </cofactor>
</comment>
<dbReference type="InterPro" id="IPR023173">
    <property type="entry name" value="NADPH_Cyt_P450_Rdtase_alpha"/>
</dbReference>
<keyword evidence="3 12" id="KW-0349">Heme</keyword>
<keyword evidence="16" id="KW-1185">Reference proteome</keyword>
<dbReference type="InterPro" id="IPR017972">
    <property type="entry name" value="Cyt_P450_CS"/>
</dbReference>
<dbReference type="Pfam" id="PF00067">
    <property type="entry name" value="p450"/>
    <property type="match status" value="1"/>
</dbReference>
<dbReference type="PIRSF" id="PIRSF000209">
    <property type="entry name" value="Bifunctional_P450_P450R"/>
    <property type="match status" value="1"/>
</dbReference>
<dbReference type="PROSITE" id="PS50902">
    <property type="entry name" value="FLAVODOXIN_LIKE"/>
    <property type="match status" value="1"/>
</dbReference>
<dbReference type="PROSITE" id="PS00086">
    <property type="entry name" value="CYTOCHROME_P450"/>
    <property type="match status" value="1"/>
</dbReference>
<comment type="similarity">
    <text evidence="1 12">In the N-terminal section; belongs to the cytochrome P450 family.</text>
</comment>